<dbReference type="PANTHER" id="PTHR35550">
    <property type="match status" value="1"/>
</dbReference>
<dbReference type="InParanoid" id="A0A1E7FW01"/>
<accession>A0A1E7FW01</accession>
<gene>
    <name evidence="2" type="ORF">FRACYDRAFT_216056</name>
</gene>
<dbReference type="AlphaFoldDB" id="A0A1E7FW01"/>
<proteinExistence type="predicted"/>
<dbReference type="OrthoDB" id="1921626at2759"/>
<protein>
    <submittedName>
        <fullName evidence="2">Uncharacterized protein</fullName>
    </submittedName>
</protein>
<dbReference type="Proteomes" id="UP000095751">
    <property type="component" value="Unassembled WGS sequence"/>
</dbReference>
<sequence>MKTCIITLSIFVLTLSKTDAFMKHGIQRAAAPVVLTSSTDTFADANTNNVASLSCASRLNMVADSEQQQGTTIIDKDFRLAGIFLVIGLLLDTIPYLQLTVGPLITVLGVLFLVQTFRLNFVCDSDSFSLQDSSQESGENIVVGGENKWMYDSFVNYDFFPKGWVDQPQGPILVYFKETQTPKDKWSEGPGKSANSEEAVAKGAVQGQVHFFPALCNVKQLRAEWQKQNCSKL</sequence>
<evidence type="ECO:0000256" key="1">
    <source>
        <dbReference type="SAM" id="SignalP"/>
    </source>
</evidence>
<evidence type="ECO:0000313" key="2">
    <source>
        <dbReference type="EMBL" id="OEU22330.1"/>
    </source>
</evidence>
<dbReference type="EMBL" id="KV784353">
    <property type="protein sequence ID" value="OEU22330.1"/>
    <property type="molecule type" value="Genomic_DNA"/>
</dbReference>
<feature type="signal peptide" evidence="1">
    <location>
        <begin position="1"/>
        <end position="20"/>
    </location>
</feature>
<keyword evidence="3" id="KW-1185">Reference proteome</keyword>
<organism evidence="2 3">
    <name type="scientific">Fragilariopsis cylindrus CCMP1102</name>
    <dbReference type="NCBI Taxonomy" id="635003"/>
    <lineage>
        <taxon>Eukaryota</taxon>
        <taxon>Sar</taxon>
        <taxon>Stramenopiles</taxon>
        <taxon>Ochrophyta</taxon>
        <taxon>Bacillariophyta</taxon>
        <taxon>Bacillariophyceae</taxon>
        <taxon>Bacillariophycidae</taxon>
        <taxon>Bacillariales</taxon>
        <taxon>Bacillariaceae</taxon>
        <taxon>Fragilariopsis</taxon>
    </lineage>
</organism>
<name>A0A1E7FW01_9STRA</name>
<keyword evidence="1" id="KW-0732">Signal</keyword>
<dbReference type="PANTHER" id="PTHR35550:SF2">
    <property type="entry name" value="OS05G0401200 PROTEIN"/>
    <property type="match status" value="1"/>
</dbReference>
<dbReference type="InterPro" id="IPR021467">
    <property type="entry name" value="DUF3119"/>
</dbReference>
<feature type="chain" id="PRO_5009193584" evidence="1">
    <location>
        <begin position="21"/>
        <end position="233"/>
    </location>
</feature>
<evidence type="ECO:0000313" key="3">
    <source>
        <dbReference type="Proteomes" id="UP000095751"/>
    </source>
</evidence>
<dbReference type="KEGG" id="fcy:FRACYDRAFT_216056"/>
<dbReference type="Pfam" id="PF11317">
    <property type="entry name" value="DUF3119"/>
    <property type="match status" value="1"/>
</dbReference>
<reference evidence="2 3" key="1">
    <citation type="submission" date="2016-09" db="EMBL/GenBank/DDBJ databases">
        <title>Extensive genetic diversity and differential bi-allelic expression allows diatom success in the polar Southern Ocean.</title>
        <authorList>
            <consortium name="DOE Joint Genome Institute"/>
            <person name="Mock T."/>
            <person name="Otillar R.P."/>
            <person name="Strauss J."/>
            <person name="Dupont C."/>
            <person name="Frickenhaus S."/>
            <person name="Maumus F."/>
            <person name="Mcmullan M."/>
            <person name="Sanges R."/>
            <person name="Schmutz J."/>
            <person name="Toseland A."/>
            <person name="Valas R."/>
            <person name="Veluchamy A."/>
            <person name="Ward B.J."/>
            <person name="Allen A."/>
            <person name="Barry K."/>
            <person name="Falciatore A."/>
            <person name="Ferrante M."/>
            <person name="Fortunato A.E."/>
            <person name="Gloeckner G."/>
            <person name="Gruber A."/>
            <person name="Hipkin R."/>
            <person name="Janech M."/>
            <person name="Kroth P."/>
            <person name="Leese F."/>
            <person name="Lindquist E."/>
            <person name="Lyon B.R."/>
            <person name="Martin J."/>
            <person name="Mayer C."/>
            <person name="Parker M."/>
            <person name="Quesneville H."/>
            <person name="Raymond J."/>
            <person name="Uhlig C."/>
            <person name="Valentin K.U."/>
            <person name="Worden A.Z."/>
            <person name="Armbrust E.V."/>
            <person name="Bowler C."/>
            <person name="Green B."/>
            <person name="Moulton V."/>
            <person name="Van Oosterhout C."/>
            <person name="Grigoriev I."/>
        </authorList>
    </citation>
    <scope>NUCLEOTIDE SEQUENCE [LARGE SCALE GENOMIC DNA]</scope>
    <source>
        <strain evidence="2 3">CCMP1102</strain>
    </source>
</reference>